<dbReference type="RefSeq" id="WP_302118960.1">
    <property type="nucleotide sequence ID" value="NZ_SJPU01000002.1"/>
</dbReference>
<name>A0A5C6BV96_9BACT</name>
<reference evidence="2 3" key="1">
    <citation type="journal article" date="2020" name="Antonie Van Leeuwenhoek">
        <title>Rhodopirellula heiligendammensis sp. nov., Rhodopirellula pilleata sp. nov., and Rhodopirellula solitaria sp. nov. isolated from natural or artificial marine surfaces in Northern Germany and California, USA, and emended description of the genus Rhodopirellula.</title>
        <authorList>
            <person name="Kallscheuer N."/>
            <person name="Wiegand S."/>
            <person name="Jogler M."/>
            <person name="Boedeker C."/>
            <person name="Peeters S.H."/>
            <person name="Rast P."/>
            <person name="Heuer A."/>
            <person name="Jetten M.S.M."/>
            <person name="Rohde M."/>
            <person name="Jogler C."/>
        </authorList>
    </citation>
    <scope>NUCLEOTIDE SEQUENCE [LARGE SCALE GENOMIC DNA]</scope>
    <source>
        <strain evidence="2 3">Poly21</strain>
    </source>
</reference>
<protein>
    <submittedName>
        <fullName evidence="2">Uncharacterized protein</fullName>
    </submittedName>
</protein>
<evidence type="ECO:0000313" key="3">
    <source>
        <dbReference type="Proteomes" id="UP000319908"/>
    </source>
</evidence>
<organism evidence="2 3">
    <name type="scientific">Allorhodopirellula heiligendammensis</name>
    <dbReference type="NCBI Taxonomy" id="2714739"/>
    <lineage>
        <taxon>Bacteria</taxon>
        <taxon>Pseudomonadati</taxon>
        <taxon>Planctomycetota</taxon>
        <taxon>Planctomycetia</taxon>
        <taxon>Pirellulales</taxon>
        <taxon>Pirellulaceae</taxon>
        <taxon>Allorhodopirellula</taxon>
    </lineage>
</organism>
<feature type="compositionally biased region" description="Polar residues" evidence="1">
    <location>
        <begin position="56"/>
        <end position="65"/>
    </location>
</feature>
<gene>
    <name evidence="2" type="ORF">Poly21_31690</name>
</gene>
<proteinExistence type="predicted"/>
<feature type="region of interest" description="Disordered" evidence="1">
    <location>
        <begin position="46"/>
        <end position="85"/>
    </location>
</feature>
<comment type="caution">
    <text evidence="2">The sequence shown here is derived from an EMBL/GenBank/DDBJ whole genome shotgun (WGS) entry which is preliminary data.</text>
</comment>
<keyword evidence="3" id="KW-1185">Reference proteome</keyword>
<dbReference type="AlphaFoldDB" id="A0A5C6BV96"/>
<dbReference type="Proteomes" id="UP000319908">
    <property type="component" value="Unassembled WGS sequence"/>
</dbReference>
<sequence>MLTVIATRDFRSSVGLHVAGTIVATIDTQLTSGELASLLRTRSDIAVESDADDETASQSETPDQSETTDNDQDGEEHVDPMARSLADLIESKPAKLLAENDPSITTVGELTAWIALGNRPSQISGIGPTTEAEILDVTGITLT</sequence>
<dbReference type="EMBL" id="SJPU01000002">
    <property type="protein sequence ID" value="TWU15965.1"/>
    <property type="molecule type" value="Genomic_DNA"/>
</dbReference>
<evidence type="ECO:0000256" key="1">
    <source>
        <dbReference type="SAM" id="MobiDB-lite"/>
    </source>
</evidence>
<evidence type="ECO:0000313" key="2">
    <source>
        <dbReference type="EMBL" id="TWU15965.1"/>
    </source>
</evidence>
<accession>A0A5C6BV96</accession>